<proteinExistence type="predicted"/>
<dbReference type="Proteomes" id="UP000186535">
    <property type="component" value="Unassembled WGS sequence"/>
</dbReference>
<reference evidence="1 2" key="1">
    <citation type="submission" date="2016-11" db="EMBL/GenBank/DDBJ databases">
        <title>Identification of Bacillus cereus isolated from egg-white.</title>
        <authorList>
            <person name="Soni A."/>
            <person name="Oey I."/>
            <person name="Silcock P."/>
            <person name="Bremer P."/>
        </authorList>
    </citation>
    <scope>NUCLEOTIDE SEQUENCE [LARGE SCALE GENOMIC DNA]</scope>
    <source>
        <strain evidence="1 2">NZAS03</strain>
    </source>
</reference>
<evidence type="ECO:0000313" key="2">
    <source>
        <dbReference type="Proteomes" id="UP000186535"/>
    </source>
</evidence>
<comment type="caution">
    <text evidence="1">The sequence shown here is derived from an EMBL/GenBank/DDBJ whole genome shotgun (WGS) entry which is preliminary data.</text>
</comment>
<sequence>MSNKYIAIGEGLGQFQDLYQANTYKLKLQEIVEVDDFSYSLWEVIKAQPSTLQELLKINPAIEANALKTTLANLESKGAIVKFPDTYSSEFFDRFSLVPKGQAGKQTGNLYTVMSFPKHDPVEMPVVSYLIWFHAHPIMPCSNVLQAVHDDSGIALGSIVEEFMNWIPLLITCDVLSLRPLG</sequence>
<dbReference type="EMBL" id="MPON01000013">
    <property type="protein sequence ID" value="OKA33158.1"/>
    <property type="molecule type" value="Genomic_DNA"/>
</dbReference>
<gene>
    <name evidence="1" type="ORF">BJR07_26555</name>
</gene>
<organism evidence="1 2">
    <name type="scientific">Bacillus cereus</name>
    <dbReference type="NCBI Taxonomy" id="1396"/>
    <lineage>
        <taxon>Bacteria</taxon>
        <taxon>Bacillati</taxon>
        <taxon>Bacillota</taxon>
        <taxon>Bacilli</taxon>
        <taxon>Bacillales</taxon>
        <taxon>Bacillaceae</taxon>
        <taxon>Bacillus</taxon>
        <taxon>Bacillus cereus group</taxon>
    </lineage>
</organism>
<accession>A0A1C4FLU5</accession>
<evidence type="ECO:0000313" key="1">
    <source>
        <dbReference type="EMBL" id="OKA33158.1"/>
    </source>
</evidence>
<protein>
    <submittedName>
        <fullName evidence="1">Uncharacterized protein</fullName>
    </submittedName>
</protein>
<name>A0A1C4FLU5_BACCE</name>
<dbReference type="RefSeq" id="WP_073519027.1">
    <property type="nucleotide sequence ID" value="NZ_MPOM01000005.1"/>
</dbReference>
<dbReference type="AlphaFoldDB" id="A0A1C4FLU5"/>